<name>A0A438CQH7_VITVI</name>
<reference evidence="1 2" key="1">
    <citation type="journal article" date="2018" name="PLoS Genet.">
        <title>Population sequencing reveals clonal diversity and ancestral inbreeding in the grapevine cultivar Chardonnay.</title>
        <authorList>
            <person name="Roach M.J."/>
            <person name="Johnson D.L."/>
            <person name="Bohlmann J."/>
            <person name="van Vuuren H.J."/>
            <person name="Jones S.J."/>
            <person name="Pretorius I.S."/>
            <person name="Schmidt S.A."/>
            <person name="Borneman A.R."/>
        </authorList>
    </citation>
    <scope>NUCLEOTIDE SEQUENCE [LARGE SCALE GENOMIC DNA]</scope>
    <source>
        <strain evidence="2">cv. Chardonnay</strain>
        <tissue evidence="1">Leaf</tissue>
    </source>
</reference>
<evidence type="ECO:0000313" key="2">
    <source>
        <dbReference type="Proteomes" id="UP000288805"/>
    </source>
</evidence>
<comment type="caution">
    <text evidence="1">The sequence shown here is derived from an EMBL/GenBank/DDBJ whole genome shotgun (WGS) entry which is preliminary data.</text>
</comment>
<dbReference type="Proteomes" id="UP000288805">
    <property type="component" value="Unassembled WGS sequence"/>
</dbReference>
<accession>A0A438CQH7</accession>
<dbReference type="AlphaFoldDB" id="A0A438CQH7"/>
<proteinExistence type="predicted"/>
<evidence type="ECO:0000313" key="1">
    <source>
        <dbReference type="EMBL" id="RVW25453.1"/>
    </source>
</evidence>
<organism evidence="1 2">
    <name type="scientific">Vitis vinifera</name>
    <name type="common">Grape</name>
    <dbReference type="NCBI Taxonomy" id="29760"/>
    <lineage>
        <taxon>Eukaryota</taxon>
        <taxon>Viridiplantae</taxon>
        <taxon>Streptophyta</taxon>
        <taxon>Embryophyta</taxon>
        <taxon>Tracheophyta</taxon>
        <taxon>Spermatophyta</taxon>
        <taxon>Magnoliopsida</taxon>
        <taxon>eudicotyledons</taxon>
        <taxon>Gunneridae</taxon>
        <taxon>Pentapetalae</taxon>
        <taxon>rosids</taxon>
        <taxon>Vitales</taxon>
        <taxon>Vitaceae</taxon>
        <taxon>Viteae</taxon>
        <taxon>Vitis</taxon>
    </lineage>
</organism>
<dbReference type="EMBL" id="QGNW01002089">
    <property type="protein sequence ID" value="RVW25453.1"/>
    <property type="molecule type" value="Genomic_DNA"/>
</dbReference>
<protein>
    <submittedName>
        <fullName evidence="1">Uncharacterized protein</fullName>
    </submittedName>
</protein>
<gene>
    <name evidence="1" type="ORF">CK203_111823</name>
</gene>
<sequence>MGPLYRSFANIVSGEGPREGGLVPFGRWARAVVCECNADSVKWVEVGRAVARSLGKKEVATVVPISVEKVVAEGKFGNKGEVQRRLDRITGVAISSMQGEGKNCNEGQVSPSIFDRGDRRGLGVYNFCRVDLGGFCISLGDRWRKAGGESQINDWGRCRVGKDGRMRKGGERGMAVVFPMGTRGKRGQDVGNSWPIGLGLSLGGKKPDETEVSLRKEEDSSAVGKGKATSVFPEVQSSSSAKKEVKFGSKKLWTTLLPPSSDRRQGLRCRSEPLLHGKIRQTAKSFQRRGFQGRISGGMKI</sequence>